<evidence type="ECO:0000313" key="2">
    <source>
        <dbReference type="EMBL" id="RZS90035.1"/>
    </source>
</evidence>
<name>A0A4Q7NSM6_9ACTN</name>
<sequence length="81" mass="8374">MSAMDAAVGGTALVLVFVGVVLARAGRARAREGDRAVLLGYVGLVVMAVGLFFAMNVSLWLILAAMAVAEAARRLSVRAGR</sequence>
<comment type="caution">
    <text evidence="2">The sequence shown here is derived from an EMBL/GenBank/DDBJ whole genome shotgun (WGS) entry which is preliminary data.</text>
</comment>
<organism evidence="2 3">
    <name type="scientific">Motilibacter rhizosphaerae</name>
    <dbReference type="NCBI Taxonomy" id="598652"/>
    <lineage>
        <taxon>Bacteria</taxon>
        <taxon>Bacillati</taxon>
        <taxon>Actinomycetota</taxon>
        <taxon>Actinomycetes</taxon>
        <taxon>Motilibacterales</taxon>
        <taxon>Motilibacteraceae</taxon>
        <taxon>Motilibacter</taxon>
    </lineage>
</organism>
<proteinExistence type="predicted"/>
<reference evidence="2 3" key="1">
    <citation type="submission" date="2019-02" db="EMBL/GenBank/DDBJ databases">
        <title>Genomic Encyclopedia of Type Strains, Phase IV (KMG-IV): sequencing the most valuable type-strain genomes for metagenomic binning, comparative biology and taxonomic classification.</title>
        <authorList>
            <person name="Goeker M."/>
        </authorList>
    </citation>
    <scope>NUCLEOTIDE SEQUENCE [LARGE SCALE GENOMIC DNA]</scope>
    <source>
        <strain evidence="2 3">DSM 45622</strain>
    </source>
</reference>
<dbReference type="AlphaFoldDB" id="A0A4Q7NSM6"/>
<keyword evidence="1" id="KW-0472">Membrane</keyword>
<gene>
    <name evidence="2" type="ORF">EV189_1817</name>
</gene>
<accession>A0A4Q7NSM6</accession>
<evidence type="ECO:0000313" key="3">
    <source>
        <dbReference type="Proteomes" id="UP000293638"/>
    </source>
</evidence>
<evidence type="ECO:0000256" key="1">
    <source>
        <dbReference type="SAM" id="Phobius"/>
    </source>
</evidence>
<dbReference type="RefSeq" id="WP_130492553.1">
    <property type="nucleotide sequence ID" value="NZ_SGXD01000002.1"/>
</dbReference>
<keyword evidence="3" id="KW-1185">Reference proteome</keyword>
<protein>
    <submittedName>
        <fullName evidence="2">Uncharacterized protein</fullName>
    </submittedName>
</protein>
<keyword evidence="1" id="KW-1133">Transmembrane helix</keyword>
<dbReference type="Proteomes" id="UP000293638">
    <property type="component" value="Unassembled WGS sequence"/>
</dbReference>
<feature type="transmembrane region" description="Helical" evidence="1">
    <location>
        <begin position="41"/>
        <end position="68"/>
    </location>
</feature>
<keyword evidence="1" id="KW-0812">Transmembrane</keyword>
<dbReference type="EMBL" id="SGXD01000002">
    <property type="protein sequence ID" value="RZS90035.1"/>
    <property type="molecule type" value="Genomic_DNA"/>
</dbReference>